<evidence type="ECO:0000313" key="3">
    <source>
        <dbReference type="EMBL" id="QBZ60681.1"/>
    </source>
</evidence>
<feature type="compositionally biased region" description="Basic residues" evidence="1">
    <location>
        <begin position="295"/>
        <end position="306"/>
    </location>
</feature>
<organism evidence="3 4">
    <name type="scientific">Pyricularia oryzae</name>
    <name type="common">Rice blast fungus</name>
    <name type="synonym">Magnaporthe oryzae</name>
    <dbReference type="NCBI Taxonomy" id="318829"/>
    <lineage>
        <taxon>Eukaryota</taxon>
        <taxon>Fungi</taxon>
        <taxon>Dikarya</taxon>
        <taxon>Ascomycota</taxon>
        <taxon>Pezizomycotina</taxon>
        <taxon>Sordariomycetes</taxon>
        <taxon>Sordariomycetidae</taxon>
        <taxon>Magnaporthales</taxon>
        <taxon>Pyriculariaceae</taxon>
        <taxon>Pyricularia</taxon>
    </lineage>
</organism>
<proteinExistence type="predicted"/>
<evidence type="ECO:0000256" key="2">
    <source>
        <dbReference type="SAM" id="SignalP"/>
    </source>
</evidence>
<dbReference type="AlphaFoldDB" id="A0A4P7NFL6"/>
<reference evidence="3 4" key="1">
    <citation type="journal article" date="2019" name="Mol. Biol. Evol.">
        <title>Blast fungal genomes show frequent chromosomal changes, gene gains and losses, and effector gene turnover.</title>
        <authorList>
            <person name="Gomez Luciano L.B."/>
            <person name="Jason Tsai I."/>
            <person name="Chuma I."/>
            <person name="Tosa Y."/>
            <person name="Chen Y.H."/>
            <person name="Li J.Y."/>
            <person name="Li M.Y."/>
            <person name="Jade Lu M.Y."/>
            <person name="Nakayashiki H."/>
            <person name="Li W.H."/>
        </authorList>
    </citation>
    <scope>NUCLEOTIDE SEQUENCE [LARGE SCALE GENOMIC DNA]</scope>
    <source>
        <strain evidence="3">MZ5-1-6</strain>
    </source>
</reference>
<sequence>MVQVKLAALLAVAGLAAHVSAQDKLNKPPLLPNLDMLWEGLEKKLTTPKTEIRQWRDNIISEDCKTMSEREGVPANSMIQYEVTYGDCKMPWLLCAAKDHPSNMKDIAKFFGMVPAKLRQATKHAAFFKPKTAKSTAAAYALGDQLAFMIDPKSIGIFLHEISHTADLGAKDSHFGKVEGRFTDNKIWTDAIQKDQAISDNYGQNSKHENLAQYAGLVLYDILVDGGLKKIVKDVDKIKNQIDAFKTATKECRWGGNMLKLDQTCSKRPPNAKPIDLGAKPEDKKDDKKDDKQGKGKGKRKLRFRRDARSVFWPKASASADSIEKRDEPTNCGLQSA</sequence>
<name>A0A4P7NFL6_PYROR</name>
<protein>
    <recommendedName>
        <fullName evidence="5">Lysine-specific metallo-endopeptidase domain-containing protein</fullName>
    </recommendedName>
</protein>
<accession>A0A4P7NFL6</accession>
<evidence type="ECO:0000313" key="4">
    <source>
        <dbReference type="Proteomes" id="UP000294847"/>
    </source>
</evidence>
<gene>
    <name evidence="3" type="ORF">PoMZ_07623</name>
</gene>
<dbReference type="EMBL" id="CP034207">
    <property type="protein sequence ID" value="QBZ60681.1"/>
    <property type="molecule type" value="Genomic_DNA"/>
</dbReference>
<evidence type="ECO:0008006" key="5">
    <source>
        <dbReference type="Google" id="ProtNLM"/>
    </source>
</evidence>
<dbReference type="OMA" id="ESVFFHE"/>
<feature type="compositionally biased region" description="Basic and acidic residues" evidence="1">
    <location>
        <begin position="279"/>
        <end position="294"/>
    </location>
</feature>
<feature type="signal peptide" evidence="2">
    <location>
        <begin position="1"/>
        <end position="21"/>
    </location>
</feature>
<dbReference type="Proteomes" id="UP000294847">
    <property type="component" value="Chromosome 4"/>
</dbReference>
<evidence type="ECO:0000256" key="1">
    <source>
        <dbReference type="SAM" id="MobiDB-lite"/>
    </source>
</evidence>
<keyword evidence="2" id="KW-0732">Signal</keyword>
<feature type="chain" id="PRO_5020670212" description="Lysine-specific metallo-endopeptidase domain-containing protein" evidence="2">
    <location>
        <begin position="22"/>
        <end position="337"/>
    </location>
</feature>
<feature type="region of interest" description="Disordered" evidence="1">
    <location>
        <begin position="261"/>
        <end position="337"/>
    </location>
</feature>